<keyword evidence="7" id="KW-1133">Transmembrane helix</keyword>
<comment type="subcellular location">
    <subcellularLocation>
        <location evidence="1">Cell inner membrane</location>
    </subcellularLocation>
</comment>
<keyword evidence="9" id="KW-1185">Reference proteome</keyword>
<evidence type="ECO:0000313" key="8">
    <source>
        <dbReference type="EMBL" id="ELR71302.1"/>
    </source>
</evidence>
<dbReference type="AlphaFoldDB" id="L8JVQ3"/>
<protein>
    <submittedName>
        <fullName evidence="8">Lysophospholipid acyltransferase</fullName>
    </submittedName>
</protein>
<comment type="caution">
    <text evidence="8">The sequence shown here is derived from an EMBL/GenBank/DDBJ whole genome shotgun (WGS) entry which is preliminary data.</text>
</comment>
<evidence type="ECO:0000256" key="6">
    <source>
        <dbReference type="ARBA" id="ARBA00023315"/>
    </source>
</evidence>
<organism evidence="8 9">
    <name type="scientific">Fulvivirga imtechensis AK7</name>
    <dbReference type="NCBI Taxonomy" id="1237149"/>
    <lineage>
        <taxon>Bacteria</taxon>
        <taxon>Pseudomonadati</taxon>
        <taxon>Bacteroidota</taxon>
        <taxon>Cytophagia</taxon>
        <taxon>Cytophagales</taxon>
        <taxon>Fulvivirgaceae</taxon>
        <taxon>Fulvivirga</taxon>
    </lineage>
</organism>
<accession>L8JVQ3</accession>
<reference evidence="8 9" key="1">
    <citation type="submission" date="2012-12" db="EMBL/GenBank/DDBJ databases">
        <title>Genome assembly of Fulvivirga imtechensis AK7.</title>
        <authorList>
            <person name="Nupur N."/>
            <person name="Khatri I."/>
            <person name="Kumar R."/>
            <person name="Subramanian S."/>
            <person name="Pinnaka A."/>
        </authorList>
    </citation>
    <scope>NUCLEOTIDE SEQUENCE [LARGE SCALE GENOMIC DNA]</scope>
    <source>
        <strain evidence="8 9">AK7</strain>
    </source>
</reference>
<dbReference type="GO" id="GO:0009247">
    <property type="term" value="P:glycolipid biosynthetic process"/>
    <property type="evidence" value="ECO:0007669"/>
    <property type="project" value="UniProtKB-ARBA"/>
</dbReference>
<dbReference type="Proteomes" id="UP000011135">
    <property type="component" value="Unassembled WGS sequence"/>
</dbReference>
<dbReference type="PANTHER" id="PTHR30606:SF9">
    <property type="entry name" value="LIPID A BIOSYNTHESIS LAUROYLTRANSFERASE"/>
    <property type="match status" value="1"/>
</dbReference>
<keyword evidence="2" id="KW-1003">Cell membrane</keyword>
<sequence length="294" mass="33904">MSSWKGKTRGGLLGYKIFIYVLNKLGLNAAYALLRVVSAYFVVSAPKATASIYRYFRQIWHYSRWRSLRSVFKNYYVFGQTLIDKIAIGSGAVRNFEYTTEGVEHLKTLKDTGGIIISAHLGNWEIAGLMLDRIDLTTNILIFEAEHEKIKQYLENVMSDRKVNIIPIKQDLSHIFKINMAIRNKEIVCMHGDRFTDGSRVAEKMFMGQNAYFPLGPFAIVSKLKVPYSFAYALRGKKRKYELSATPIQTDSGTAHEVLDDYVLNLEEKLKQYPLQWFNYYDFWSNDVRGAIIE</sequence>
<dbReference type="eggNOG" id="COG4261">
    <property type="taxonomic scope" value="Bacteria"/>
</dbReference>
<evidence type="ECO:0000256" key="2">
    <source>
        <dbReference type="ARBA" id="ARBA00022475"/>
    </source>
</evidence>
<keyword evidence="4 8" id="KW-0808">Transferase</keyword>
<dbReference type="STRING" id="1237149.C900_02917"/>
<dbReference type="GO" id="GO:0016746">
    <property type="term" value="F:acyltransferase activity"/>
    <property type="evidence" value="ECO:0007669"/>
    <property type="project" value="UniProtKB-KW"/>
</dbReference>
<dbReference type="EMBL" id="AMZN01000043">
    <property type="protein sequence ID" value="ELR71302.1"/>
    <property type="molecule type" value="Genomic_DNA"/>
</dbReference>
<dbReference type="RefSeq" id="WP_009580244.1">
    <property type="nucleotide sequence ID" value="NZ_AMZN01000043.1"/>
</dbReference>
<dbReference type="OrthoDB" id="9808633at2"/>
<evidence type="ECO:0000256" key="1">
    <source>
        <dbReference type="ARBA" id="ARBA00004533"/>
    </source>
</evidence>
<evidence type="ECO:0000256" key="4">
    <source>
        <dbReference type="ARBA" id="ARBA00022679"/>
    </source>
</evidence>
<dbReference type="PANTHER" id="PTHR30606">
    <property type="entry name" value="LIPID A BIOSYNTHESIS LAUROYL ACYLTRANSFERASE"/>
    <property type="match status" value="1"/>
</dbReference>
<dbReference type="GO" id="GO:0005886">
    <property type="term" value="C:plasma membrane"/>
    <property type="evidence" value="ECO:0007669"/>
    <property type="project" value="UniProtKB-SubCell"/>
</dbReference>
<feature type="transmembrane region" description="Helical" evidence="7">
    <location>
        <begin position="12"/>
        <end position="31"/>
    </location>
</feature>
<keyword evidence="3" id="KW-0997">Cell inner membrane</keyword>
<gene>
    <name evidence="8" type="ORF">C900_02917</name>
</gene>
<keyword evidence="6 8" id="KW-0012">Acyltransferase</keyword>
<dbReference type="Pfam" id="PF03279">
    <property type="entry name" value="Lip_A_acyltrans"/>
    <property type="match status" value="1"/>
</dbReference>
<name>L8JVQ3_9BACT</name>
<proteinExistence type="predicted"/>
<evidence type="ECO:0000256" key="7">
    <source>
        <dbReference type="SAM" id="Phobius"/>
    </source>
</evidence>
<keyword evidence="5 7" id="KW-0472">Membrane</keyword>
<evidence type="ECO:0000256" key="3">
    <source>
        <dbReference type="ARBA" id="ARBA00022519"/>
    </source>
</evidence>
<dbReference type="CDD" id="cd07984">
    <property type="entry name" value="LPLAT_LABLAT-like"/>
    <property type="match status" value="1"/>
</dbReference>
<evidence type="ECO:0000256" key="5">
    <source>
        <dbReference type="ARBA" id="ARBA00023136"/>
    </source>
</evidence>
<dbReference type="InterPro" id="IPR004960">
    <property type="entry name" value="LipA_acyltrans"/>
</dbReference>
<keyword evidence="7" id="KW-0812">Transmembrane</keyword>
<evidence type="ECO:0000313" key="9">
    <source>
        <dbReference type="Proteomes" id="UP000011135"/>
    </source>
</evidence>